<feature type="compositionally biased region" description="Polar residues" evidence="1">
    <location>
        <begin position="260"/>
        <end position="283"/>
    </location>
</feature>
<feature type="compositionally biased region" description="Polar residues" evidence="1">
    <location>
        <begin position="967"/>
        <end position="976"/>
    </location>
</feature>
<name>A0A2K2CBD3_POPTR</name>
<feature type="region of interest" description="Disordered" evidence="1">
    <location>
        <begin position="1119"/>
        <end position="1146"/>
    </location>
</feature>
<dbReference type="Proteomes" id="UP000006729">
    <property type="component" value="Chromosome 1"/>
</dbReference>
<dbReference type="GO" id="GO:0045893">
    <property type="term" value="P:positive regulation of DNA-templated transcription"/>
    <property type="evidence" value="ECO:0000318"/>
    <property type="project" value="GO_Central"/>
</dbReference>
<dbReference type="ExpressionAtlas" id="A0A2K2CBD3">
    <property type="expression patterns" value="baseline"/>
</dbReference>
<feature type="compositionally biased region" description="Low complexity" evidence="1">
    <location>
        <begin position="130"/>
        <end position="141"/>
    </location>
</feature>
<feature type="region of interest" description="Disordered" evidence="1">
    <location>
        <begin position="123"/>
        <end position="150"/>
    </location>
</feature>
<evidence type="ECO:0008006" key="4">
    <source>
        <dbReference type="Google" id="ProtNLM"/>
    </source>
</evidence>
<dbReference type="PANTHER" id="PTHR31008">
    <property type="entry name" value="COP1-INTERACTING PROTEIN-RELATED"/>
    <property type="match status" value="1"/>
</dbReference>
<dbReference type="GO" id="GO:0009416">
    <property type="term" value="P:response to light stimulus"/>
    <property type="evidence" value="ECO:0000318"/>
    <property type="project" value="GO_Central"/>
</dbReference>
<dbReference type="FunCoup" id="A0A2K2CBD3">
    <property type="interactions" value="668"/>
</dbReference>
<feature type="compositionally biased region" description="Basic and acidic residues" evidence="1">
    <location>
        <begin position="406"/>
        <end position="420"/>
    </location>
</feature>
<feature type="compositionally biased region" description="Polar residues" evidence="1">
    <location>
        <begin position="838"/>
        <end position="849"/>
    </location>
</feature>
<dbReference type="AlphaFoldDB" id="A0A2K2CBD3"/>
<feature type="region of interest" description="Disordered" evidence="1">
    <location>
        <begin position="346"/>
        <end position="436"/>
    </location>
</feature>
<keyword evidence="3" id="KW-1185">Reference proteome</keyword>
<gene>
    <name evidence="2" type="ORF">POPTR_001G403700</name>
</gene>
<feature type="compositionally biased region" description="Polar residues" evidence="1">
    <location>
        <begin position="791"/>
        <end position="806"/>
    </location>
</feature>
<protein>
    <recommendedName>
        <fullName evidence="4">COP1-interacting protein 7</fullName>
    </recommendedName>
</protein>
<dbReference type="STRING" id="3694.A0A2K2CBD3"/>
<feature type="compositionally biased region" description="Basic and acidic residues" evidence="1">
    <location>
        <begin position="853"/>
        <end position="878"/>
    </location>
</feature>
<organism evidence="2 3">
    <name type="scientific">Populus trichocarpa</name>
    <name type="common">Western balsam poplar</name>
    <name type="synonym">Populus balsamifera subsp. trichocarpa</name>
    <dbReference type="NCBI Taxonomy" id="3694"/>
    <lineage>
        <taxon>Eukaryota</taxon>
        <taxon>Viridiplantae</taxon>
        <taxon>Streptophyta</taxon>
        <taxon>Embryophyta</taxon>
        <taxon>Tracheophyta</taxon>
        <taxon>Spermatophyta</taxon>
        <taxon>Magnoliopsida</taxon>
        <taxon>eudicotyledons</taxon>
        <taxon>Gunneridae</taxon>
        <taxon>Pentapetalae</taxon>
        <taxon>rosids</taxon>
        <taxon>fabids</taxon>
        <taxon>Malpighiales</taxon>
        <taxon>Salicaceae</taxon>
        <taxon>Saliceae</taxon>
        <taxon>Populus</taxon>
    </lineage>
</organism>
<feature type="region of interest" description="Disordered" evidence="1">
    <location>
        <begin position="254"/>
        <end position="320"/>
    </location>
</feature>
<dbReference type="EMBL" id="CM009290">
    <property type="protein sequence ID" value="PNT59339.1"/>
    <property type="molecule type" value="Genomic_DNA"/>
</dbReference>
<dbReference type="PANTHER" id="PTHR31008:SF4">
    <property type="entry name" value="COP1-INTERACTING PROTEIN 7"/>
    <property type="match status" value="1"/>
</dbReference>
<feature type="region of interest" description="Disordered" evidence="1">
    <location>
        <begin position="791"/>
        <end position="1002"/>
    </location>
</feature>
<evidence type="ECO:0000313" key="3">
    <source>
        <dbReference type="Proteomes" id="UP000006729"/>
    </source>
</evidence>
<feature type="compositionally biased region" description="Basic residues" evidence="1">
    <location>
        <begin position="371"/>
        <end position="384"/>
    </location>
</feature>
<feature type="compositionally biased region" description="Basic and acidic residues" evidence="1">
    <location>
        <begin position="356"/>
        <end position="370"/>
    </location>
</feature>
<accession>A0A2K2CBD3</accession>
<evidence type="ECO:0000256" key="1">
    <source>
        <dbReference type="SAM" id="MobiDB-lite"/>
    </source>
</evidence>
<sequence length="1168" mass="129035">MDSRTFLDHALFQLTPTRTRCDLVIYAGGVNERLASGLLEPFLQHLKTAKDQISKGGYSISLRPLSPNAFWFTKATLQIFVRFVSSPEVLERFVTIETEIEQIESSVQSNELLNGDAEGAAGNYQKSTVSSKSKGNQNGSSDGVQEENSKVRLQRALETRKAVLHKEQAMAYARALVTGFEPDFINDLICFADAFGASRLREACINFMELCKKKNQDRLWMDEIAAMQASQLELPYLGTSGIVLSVEENYPGQIGGLSGGKQNSSMDASDSATSPGSLEQNPDSGFPPSAQMQSTDGKAHMPMPWPNHHPQFMHNFQGPGFQQMPPYQGYLFPGMRVGSPYFPGNMQWPPNVDDSSLGRDWETDDRENRKSSSRSKKKSSHRKERQASSQDQSTEPSDSSSETESDEHLQSDKKRSLVDKMHRKRHGKKSSRKVVIRNINYITSMKDGEKGSISDCTSDEDEFIDGESLKQQVQEAVGSLERRHKSTSRQHKKSQRSTIDGSNDAIDQEGKNIMANNLDGEKGKDHWGAFQSLLMQEREPNSFGIEPDPPQIQRDDITAKSYEEGRSLEFNLGSEGIRKQRALSDDSFIATKRESGNEGESRIENFEAGANAHPMIKKRDSTYEELLFSQRAGESGNYPIIADYSTESPIPKSKKEGDWFISSQLDRSVNMDDHRDHKAFSCDYDSSLTGEHFQTEKNKKDVLVDDSFMIQARPLVDDQSDSLLRTDISIAPDVVEATQYENGRTEISLDKSKVFDVHEPDDLYMVLGRDSVAEHALSSWTPEMDYETNAVQDKLPSNSMDTNGKKSGNPGKKVAGKEARSKVPNGSLGRSKSDIMSRTKKPTSASRTTLLKSKSEKEEENRKRMEELSIERQKRIAERSSGGSGPATSKRIPAGKVPTAISIKNEKPKTQSPSQDTKKPVFRSSTIDRLATARATPKLSSTESKAAQPKKATLKANVLSQKAAGAGNTSPNTVKSDINRKKDGTIATAEKPVDLIPTQASQSAEGINDFRDIKELQSVSSAKNKAGNMISGDSLDDKGCNGDSLHKDSSAGDEGFSKVAPVVCEYIETPGDHGEYTSETTIHHVPESPNKALNLCAVNIRENGGFSEILELPEKSEIEISTPPPDEINPEPIHSRKKWNSDENSPKAAKGFRKLLLFGRKGRATAAN</sequence>
<reference evidence="2 3" key="1">
    <citation type="journal article" date="2006" name="Science">
        <title>The genome of black cottonwood, Populus trichocarpa (Torr. &amp; Gray).</title>
        <authorList>
            <person name="Tuskan G.A."/>
            <person name="Difazio S."/>
            <person name="Jansson S."/>
            <person name="Bohlmann J."/>
            <person name="Grigoriev I."/>
            <person name="Hellsten U."/>
            <person name="Putnam N."/>
            <person name="Ralph S."/>
            <person name="Rombauts S."/>
            <person name="Salamov A."/>
            <person name="Schein J."/>
            <person name="Sterck L."/>
            <person name="Aerts A."/>
            <person name="Bhalerao R.R."/>
            <person name="Bhalerao R.P."/>
            <person name="Blaudez D."/>
            <person name="Boerjan W."/>
            <person name="Brun A."/>
            <person name="Brunner A."/>
            <person name="Busov V."/>
            <person name="Campbell M."/>
            <person name="Carlson J."/>
            <person name="Chalot M."/>
            <person name="Chapman J."/>
            <person name="Chen G.L."/>
            <person name="Cooper D."/>
            <person name="Coutinho P.M."/>
            <person name="Couturier J."/>
            <person name="Covert S."/>
            <person name="Cronk Q."/>
            <person name="Cunningham R."/>
            <person name="Davis J."/>
            <person name="Degroeve S."/>
            <person name="Dejardin A."/>
            <person name="Depamphilis C."/>
            <person name="Detter J."/>
            <person name="Dirks B."/>
            <person name="Dubchak I."/>
            <person name="Duplessis S."/>
            <person name="Ehlting J."/>
            <person name="Ellis B."/>
            <person name="Gendler K."/>
            <person name="Goodstein D."/>
            <person name="Gribskov M."/>
            <person name="Grimwood J."/>
            <person name="Groover A."/>
            <person name="Gunter L."/>
            <person name="Hamberger B."/>
            <person name="Heinze B."/>
            <person name="Helariutta Y."/>
            <person name="Henrissat B."/>
            <person name="Holligan D."/>
            <person name="Holt R."/>
            <person name="Huang W."/>
            <person name="Islam-Faridi N."/>
            <person name="Jones S."/>
            <person name="Jones-Rhoades M."/>
            <person name="Jorgensen R."/>
            <person name="Joshi C."/>
            <person name="Kangasjarvi J."/>
            <person name="Karlsson J."/>
            <person name="Kelleher C."/>
            <person name="Kirkpatrick R."/>
            <person name="Kirst M."/>
            <person name="Kohler A."/>
            <person name="Kalluri U."/>
            <person name="Larimer F."/>
            <person name="Leebens-Mack J."/>
            <person name="Leple J.C."/>
            <person name="Locascio P."/>
            <person name="Lou Y."/>
            <person name="Lucas S."/>
            <person name="Martin F."/>
            <person name="Montanini B."/>
            <person name="Napoli C."/>
            <person name="Nelson D.R."/>
            <person name="Nelson C."/>
            <person name="Nieminen K."/>
            <person name="Nilsson O."/>
            <person name="Pereda V."/>
            <person name="Peter G."/>
            <person name="Philippe R."/>
            <person name="Pilate G."/>
            <person name="Poliakov A."/>
            <person name="Razumovskaya J."/>
            <person name="Richardson P."/>
            <person name="Rinaldi C."/>
            <person name="Ritland K."/>
            <person name="Rouze P."/>
            <person name="Ryaboy D."/>
            <person name="Schmutz J."/>
            <person name="Schrader J."/>
            <person name="Segerman B."/>
            <person name="Shin H."/>
            <person name="Siddiqui A."/>
            <person name="Sterky F."/>
            <person name="Terry A."/>
            <person name="Tsai C.J."/>
            <person name="Uberbacher E."/>
            <person name="Unneberg P."/>
            <person name="Vahala J."/>
            <person name="Wall K."/>
            <person name="Wessler S."/>
            <person name="Yang G."/>
            <person name="Yin T."/>
            <person name="Douglas C."/>
            <person name="Marra M."/>
            <person name="Sandberg G."/>
            <person name="Van de Peer Y."/>
            <person name="Rokhsar D."/>
        </authorList>
    </citation>
    <scope>NUCLEOTIDE SEQUENCE [LARGE SCALE GENOMIC DNA]</scope>
    <source>
        <strain evidence="3">cv. Nisqually</strain>
    </source>
</reference>
<feature type="compositionally biased region" description="Low complexity" evidence="1">
    <location>
        <begin position="388"/>
        <end position="402"/>
    </location>
</feature>
<feature type="compositionally biased region" description="Basic residues" evidence="1">
    <location>
        <begin position="482"/>
        <end position="495"/>
    </location>
</feature>
<evidence type="ECO:0000313" key="2">
    <source>
        <dbReference type="EMBL" id="PNT59339.1"/>
    </source>
</evidence>
<proteinExistence type="predicted"/>
<feature type="region of interest" description="Disordered" evidence="1">
    <location>
        <begin position="471"/>
        <end position="509"/>
    </location>
</feature>
<dbReference type="InParanoid" id="A0A2K2CBD3"/>
<feature type="compositionally biased region" description="Basic residues" evidence="1">
    <location>
        <begin position="421"/>
        <end position="435"/>
    </location>
</feature>